<keyword evidence="1" id="KW-0285">Flavoprotein</keyword>
<organism evidence="4 5">
    <name type="scientific">Agrilactobacillus yilanensis</name>
    <dbReference type="NCBI Taxonomy" id="2485997"/>
    <lineage>
        <taxon>Bacteria</taxon>
        <taxon>Bacillati</taxon>
        <taxon>Bacillota</taxon>
        <taxon>Bacilli</taxon>
        <taxon>Lactobacillales</taxon>
        <taxon>Lactobacillaceae</taxon>
        <taxon>Agrilactobacillus</taxon>
    </lineage>
</organism>
<dbReference type="Pfam" id="PF00890">
    <property type="entry name" value="FAD_binding_2"/>
    <property type="match status" value="1"/>
</dbReference>
<dbReference type="PANTHER" id="PTHR11632:SF51">
    <property type="entry name" value="SUCCINATE DEHYDROGENASE [UBIQUINONE] FLAVOPROTEIN SUBUNIT, MITOCHONDRIAL"/>
    <property type="match status" value="1"/>
</dbReference>
<evidence type="ECO:0000256" key="1">
    <source>
        <dbReference type="ARBA" id="ARBA00022630"/>
    </source>
</evidence>
<keyword evidence="5" id="KW-1185">Reference proteome</keyword>
<dbReference type="InterPro" id="IPR003953">
    <property type="entry name" value="FAD-dep_OxRdtase_2_FAD-bd"/>
</dbReference>
<dbReference type="InterPro" id="IPR027477">
    <property type="entry name" value="Succ_DH/fumarate_Rdtase_cat_sf"/>
</dbReference>
<feature type="domain" description="FAD-dependent oxidoreductase 2 FAD-binding" evidence="3">
    <location>
        <begin position="19"/>
        <end position="262"/>
    </location>
</feature>
<dbReference type="Gene3D" id="3.50.50.60">
    <property type="entry name" value="FAD/NAD(P)-binding domain"/>
    <property type="match status" value="2"/>
</dbReference>
<evidence type="ECO:0000256" key="2">
    <source>
        <dbReference type="ARBA" id="ARBA00023002"/>
    </source>
</evidence>
<dbReference type="InterPro" id="IPR036188">
    <property type="entry name" value="FAD/NAD-bd_sf"/>
</dbReference>
<keyword evidence="2" id="KW-0560">Oxidoreductase</keyword>
<dbReference type="Gene3D" id="3.90.700.10">
    <property type="entry name" value="Succinate dehydrogenase/fumarate reductase flavoprotein, catalytic domain"/>
    <property type="match status" value="1"/>
</dbReference>
<evidence type="ECO:0000259" key="3">
    <source>
        <dbReference type="Pfam" id="PF00890"/>
    </source>
</evidence>
<sequence length="657" mass="75283">MIQIDNKIKFQTEYRECNTLVVGSGSAAYNAADWLYTLGQHDIQIVTEGQKMGTSRNTGSDKQTYYKLSLADDEPDSVYAMAKTLFSGGSVDGDTALVEAANSIKSFMKLVNLGVPFPKDQYGQYVGYRTDHDETQRATSCGPLTSKLMTEKLESSVFGRKNIKFMDHVRIVKILVDEEINSIFGAIGIKQVENVVTWVQFNCTNIIYATGGPSGLYRRSVYPVTQTGAHGPAFLAGVHGKNLTEWQYGIASTEFRWNLSGSYQQVIPKYYSVDKDGNDKREFLMDYFSTGKDMLNAIFLKGYQWPFDPRKIDTNGSSIIDIAIYVEEILKKRKVFIDYRENSRYAIKDNSFQFTFLNNTAFEYLENSNALQDTPIERLKSMNYPAYELYASHGIDLEKMPLNISICAQHNNGGLEANNWWESNIKHFFPVGEVCGNFGVYRPGGSALNANQVGSLRAAEYINSHYCVAPILKENFLFKIKSDMDELENFCDEILKSEGSMNVKRYRENFQKRFDECGAYIRDIRSMKKTYLRIENDIKKFTHENRIDKFTDLKQAFISFDLLISELVYLKAFIDYAEDGGKSRGSYLIKEEQMNFDQVKRYGIKAKLDNGKRDNLIQITSFKDGKVYSDFRERHTLPHTKSWFEEIYNNYRNGSSH</sequence>
<reference evidence="5" key="1">
    <citation type="journal article" date="2019" name="Int. J. Syst. Evol. Microbiol.">
        <title>The Global Catalogue of Microorganisms (GCM) 10K type strain sequencing project: providing services to taxonomists for standard genome sequencing and annotation.</title>
        <authorList>
            <consortium name="The Broad Institute Genomics Platform"/>
            <consortium name="The Broad Institute Genome Sequencing Center for Infectious Disease"/>
            <person name="Wu L."/>
            <person name="Ma J."/>
        </authorList>
    </citation>
    <scope>NUCLEOTIDE SEQUENCE [LARGE SCALE GENOMIC DNA]</scope>
    <source>
        <strain evidence="5">CCM 8896</strain>
    </source>
</reference>
<proteinExistence type="predicted"/>
<protein>
    <submittedName>
        <fullName evidence="4">FAD-binding protein</fullName>
    </submittedName>
</protein>
<gene>
    <name evidence="4" type="ORF">ACFQ5M_04300</name>
</gene>
<dbReference type="SUPFAM" id="SSF51905">
    <property type="entry name" value="FAD/NAD(P)-binding domain"/>
    <property type="match status" value="1"/>
</dbReference>
<evidence type="ECO:0000313" key="4">
    <source>
        <dbReference type="EMBL" id="MFD1671310.1"/>
    </source>
</evidence>
<dbReference type="InterPro" id="IPR030664">
    <property type="entry name" value="SdhA/FrdA/AprA"/>
</dbReference>
<accession>A0ABW4J5U6</accession>
<dbReference type="EMBL" id="JBHTOP010000006">
    <property type="protein sequence ID" value="MFD1671310.1"/>
    <property type="molecule type" value="Genomic_DNA"/>
</dbReference>
<comment type="caution">
    <text evidence="4">The sequence shown here is derived from an EMBL/GenBank/DDBJ whole genome shotgun (WGS) entry which is preliminary data.</text>
</comment>
<dbReference type="PANTHER" id="PTHR11632">
    <property type="entry name" value="SUCCINATE DEHYDROGENASE 2 FLAVOPROTEIN SUBUNIT"/>
    <property type="match status" value="1"/>
</dbReference>
<dbReference type="Proteomes" id="UP001597267">
    <property type="component" value="Unassembled WGS sequence"/>
</dbReference>
<evidence type="ECO:0000313" key="5">
    <source>
        <dbReference type="Proteomes" id="UP001597267"/>
    </source>
</evidence>
<name>A0ABW4J5U6_9LACO</name>